<reference evidence="5 6" key="1">
    <citation type="submission" date="2018-12" db="EMBL/GenBank/DDBJ databases">
        <title>Croceicoccus ponticola sp. nov., a lipolytic bacterium isolated from seawater.</title>
        <authorList>
            <person name="Yoon J.-H."/>
        </authorList>
    </citation>
    <scope>NUCLEOTIDE SEQUENCE [LARGE SCALE GENOMIC DNA]</scope>
    <source>
        <strain evidence="5 6">GM-16</strain>
    </source>
</reference>
<accession>A0A437H205</accession>
<dbReference type="AlphaFoldDB" id="A0A437H205"/>
<dbReference type="SMART" id="SM00895">
    <property type="entry name" value="FCD"/>
    <property type="match status" value="1"/>
</dbReference>
<keyword evidence="3" id="KW-0804">Transcription</keyword>
<dbReference type="Pfam" id="PF00392">
    <property type="entry name" value="GntR"/>
    <property type="match status" value="1"/>
</dbReference>
<evidence type="ECO:0000259" key="4">
    <source>
        <dbReference type="PROSITE" id="PS50949"/>
    </source>
</evidence>
<keyword evidence="1" id="KW-0805">Transcription regulation</keyword>
<proteinExistence type="predicted"/>
<dbReference type="RefSeq" id="WP_127611843.1">
    <property type="nucleotide sequence ID" value="NZ_RXOL01000001.1"/>
</dbReference>
<evidence type="ECO:0000256" key="3">
    <source>
        <dbReference type="ARBA" id="ARBA00023163"/>
    </source>
</evidence>
<sequence length="239" mass="27039">MPKSEESNVAAPEILSGELDLKERNNSLVGRIANEIARSITDGILKPGADLNSVDLAVRFRTSRTPIREALMILEKEGLVDIQPRRRPRVANISLQEVEQIYEIRATLNSLMIKLYVRNASPASISHTISSFEKMKEFRDKQDFDGFAAARSGLHNHWAENCGNANLLELLRTWKMRMSVSRLVGRRGNDMSRSIQDHERIVLAIAERDEPLAAELIRAMTIWGFTLIKRDHQLRQGGA</sequence>
<protein>
    <submittedName>
        <fullName evidence="5">GntR family transcriptional regulator</fullName>
    </submittedName>
</protein>
<evidence type="ECO:0000256" key="1">
    <source>
        <dbReference type="ARBA" id="ARBA00023015"/>
    </source>
</evidence>
<dbReference type="GO" id="GO:0003677">
    <property type="term" value="F:DNA binding"/>
    <property type="evidence" value="ECO:0007669"/>
    <property type="project" value="UniProtKB-KW"/>
</dbReference>
<dbReference type="InterPro" id="IPR036388">
    <property type="entry name" value="WH-like_DNA-bd_sf"/>
</dbReference>
<dbReference type="InterPro" id="IPR011711">
    <property type="entry name" value="GntR_C"/>
</dbReference>
<dbReference type="OrthoDB" id="9789310at2"/>
<dbReference type="SUPFAM" id="SSF48008">
    <property type="entry name" value="GntR ligand-binding domain-like"/>
    <property type="match status" value="1"/>
</dbReference>
<dbReference type="PANTHER" id="PTHR43537:SF49">
    <property type="entry name" value="TRANSCRIPTIONAL REGULATORY PROTEIN"/>
    <property type="match status" value="1"/>
</dbReference>
<keyword evidence="6" id="KW-1185">Reference proteome</keyword>
<dbReference type="InterPro" id="IPR008920">
    <property type="entry name" value="TF_FadR/GntR_C"/>
</dbReference>
<dbReference type="GO" id="GO:0003700">
    <property type="term" value="F:DNA-binding transcription factor activity"/>
    <property type="evidence" value="ECO:0007669"/>
    <property type="project" value="InterPro"/>
</dbReference>
<dbReference type="CDD" id="cd07377">
    <property type="entry name" value="WHTH_GntR"/>
    <property type="match status" value="1"/>
</dbReference>
<organism evidence="5 6">
    <name type="scientific">Croceicoccus ponticola</name>
    <dbReference type="NCBI Taxonomy" id="2217664"/>
    <lineage>
        <taxon>Bacteria</taxon>
        <taxon>Pseudomonadati</taxon>
        <taxon>Pseudomonadota</taxon>
        <taxon>Alphaproteobacteria</taxon>
        <taxon>Sphingomonadales</taxon>
        <taxon>Erythrobacteraceae</taxon>
        <taxon>Croceicoccus</taxon>
    </lineage>
</organism>
<dbReference type="EMBL" id="RXOL01000001">
    <property type="protein sequence ID" value="RVQ69655.1"/>
    <property type="molecule type" value="Genomic_DNA"/>
</dbReference>
<comment type="caution">
    <text evidence="5">The sequence shown here is derived from an EMBL/GenBank/DDBJ whole genome shotgun (WGS) entry which is preliminary data.</text>
</comment>
<dbReference type="Gene3D" id="1.20.120.530">
    <property type="entry name" value="GntR ligand-binding domain-like"/>
    <property type="match status" value="1"/>
</dbReference>
<dbReference type="Pfam" id="PF07729">
    <property type="entry name" value="FCD"/>
    <property type="match status" value="1"/>
</dbReference>
<name>A0A437H205_9SPHN</name>
<dbReference type="Proteomes" id="UP000283003">
    <property type="component" value="Unassembled WGS sequence"/>
</dbReference>
<evidence type="ECO:0000313" key="5">
    <source>
        <dbReference type="EMBL" id="RVQ69655.1"/>
    </source>
</evidence>
<dbReference type="SUPFAM" id="SSF46785">
    <property type="entry name" value="Winged helix' DNA-binding domain"/>
    <property type="match status" value="1"/>
</dbReference>
<dbReference type="Gene3D" id="1.10.10.10">
    <property type="entry name" value="Winged helix-like DNA-binding domain superfamily/Winged helix DNA-binding domain"/>
    <property type="match status" value="1"/>
</dbReference>
<feature type="domain" description="HTH gntR-type" evidence="4">
    <location>
        <begin position="26"/>
        <end position="93"/>
    </location>
</feature>
<dbReference type="PROSITE" id="PS50949">
    <property type="entry name" value="HTH_GNTR"/>
    <property type="match status" value="1"/>
</dbReference>
<keyword evidence="2" id="KW-0238">DNA-binding</keyword>
<dbReference type="SMART" id="SM00345">
    <property type="entry name" value="HTH_GNTR"/>
    <property type="match status" value="1"/>
</dbReference>
<gene>
    <name evidence="5" type="ORF">EKN06_05710</name>
</gene>
<dbReference type="InterPro" id="IPR000524">
    <property type="entry name" value="Tscrpt_reg_HTH_GntR"/>
</dbReference>
<dbReference type="InterPro" id="IPR036390">
    <property type="entry name" value="WH_DNA-bd_sf"/>
</dbReference>
<evidence type="ECO:0000313" key="6">
    <source>
        <dbReference type="Proteomes" id="UP000283003"/>
    </source>
</evidence>
<evidence type="ECO:0000256" key="2">
    <source>
        <dbReference type="ARBA" id="ARBA00023125"/>
    </source>
</evidence>
<dbReference type="PANTHER" id="PTHR43537">
    <property type="entry name" value="TRANSCRIPTIONAL REGULATOR, GNTR FAMILY"/>
    <property type="match status" value="1"/>
</dbReference>